<protein>
    <submittedName>
        <fullName evidence="1">Uncharacterized protein</fullName>
    </submittedName>
</protein>
<name>A0ACA9Y7F4_9ASCO</name>
<proteinExistence type="predicted"/>
<keyword evidence="2" id="KW-1185">Reference proteome</keyword>
<dbReference type="EMBL" id="CALSDN010000004">
    <property type="protein sequence ID" value="CAH6720931.1"/>
    <property type="molecule type" value="Genomic_DNA"/>
</dbReference>
<comment type="caution">
    <text evidence="1">The sequence shown here is derived from an EMBL/GenBank/DDBJ whole genome shotgun (WGS) entry which is preliminary data.</text>
</comment>
<reference evidence="1" key="1">
    <citation type="submission" date="2022-06" db="EMBL/GenBank/DDBJ databases">
        <authorList>
            <person name="Legras J.-L."/>
            <person name="Devillers H."/>
            <person name="Grondin C."/>
        </authorList>
    </citation>
    <scope>NUCLEOTIDE SEQUENCE</scope>
    <source>
        <strain evidence="1">CLIB 1444</strain>
    </source>
</reference>
<sequence length="340" mass="39056">MKILNIQDSFEDSSQFWLGLREPNENQELFELTHDDPRFKKVGKHYVFDNGEKYTLSMGKYIKMNNVSSVSRIDEDLILGYKDGSLSVYNITSGENTKIPECHFLDIEEIKVFPSKEVILTRGLDNQIKLWSIKQWKNIRIMKSLFSSNVEFVGKGRNFLVGNKNGEVEMWECGSESIVYRFSKVKNKHDPVTVIKIIEDHEDEGDDKENEFETKGKSVIVGYESGEVRKFNLFTKQSTFLMNLASPITDLGFTTELIVGAQGKLLIGDKQLDLNDEIVKFKVSDHIYVYNGEETLLKISKDLAEITYLVGLPEFFKVEDMIIDSQLIVASDYGIIMYEK</sequence>
<evidence type="ECO:0000313" key="1">
    <source>
        <dbReference type="EMBL" id="CAH6720931.1"/>
    </source>
</evidence>
<organism evidence="1 2">
    <name type="scientific">[Candida] jaroonii</name>
    <dbReference type="NCBI Taxonomy" id="467808"/>
    <lineage>
        <taxon>Eukaryota</taxon>
        <taxon>Fungi</taxon>
        <taxon>Dikarya</taxon>
        <taxon>Ascomycota</taxon>
        <taxon>Saccharomycotina</taxon>
        <taxon>Pichiomycetes</taxon>
        <taxon>Debaryomycetaceae</taxon>
        <taxon>Yamadazyma</taxon>
    </lineage>
</organism>
<evidence type="ECO:0000313" key="2">
    <source>
        <dbReference type="Proteomes" id="UP001152531"/>
    </source>
</evidence>
<dbReference type="Proteomes" id="UP001152531">
    <property type="component" value="Unassembled WGS sequence"/>
</dbReference>
<accession>A0ACA9Y7F4</accession>
<gene>
    <name evidence="1" type="ORF">CLIB1444_04S11166</name>
</gene>